<dbReference type="OrthoDB" id="5348911at2"/>
<comment type="caution">
    <text evidence="1">The sequence shown here is derived from an EMBL/GenBank/DDBJ whole genome shotgun (WGS) entry which is preliminary data.</text>
</comment>
<evidence type="ECO:0000313" key="2">
    <source>
        <dbReference type="Proteomes" id="UP000294543"/>
    </source>
</evidence>
<dbReference type="Gene3D" id="3.40.190.10">
    <property type="entry name" value="Periplasmic binding protein-like II"/>
    <property type="match status" value="1"/>
</dbReference>
<dbReference type="Proteomes" id="UP000294543">
    <property type="component" value="Unassembled WGS sequence"/>
</dbReference>
<sequence>MHVERLVAGAAGRGSHCRTRSYPEILEALRAGQVSAALLAEPFVTVGRETGQVRIVADTMSRDFANLHTAGITATDEWVRENPRTLAAFQRALVKAQRLIASDPQQVRHRLHRGQLLGAALPLRPGLVRARQAGDRRPDGARDRRQLLGHLFFAIGTPDGQHTIAVHTNTEWKSWDPMFKVSEAEFGVSIGA</sequence>
<keyword evidence="2" id="KW-1185">Reference proteome</keyword>
<gene>
    <name evidence="1" type="ORF">E1294_15515</name>
</gene>
<dbReference type="AlphaFoldDB" id="A0A4R4WU79"/>
<evidence type="ECO:0000313" key="1">
    <source>
        <dbReference type="EMBL" id="TDD21249.1"/>
    </source>
</evidence>
<name>A0A4R4WU79_9ACTN</name>
<proteinExistence type="predicted"/>
<accession>A0A4R4WU79</accession>
<reference evidence="1 2" key="1">
    <citation type="submission" date="2019-03" db="EMBL/GenBank/DDBJ databases">
        <title>Draft genome sequences of novel Actinobacteria.</title>
        <authorList>
            <person name="Sahin N."/>
            <person name="Ay H."/>
            <person name="Saygin H."/>
        </authorList>
    </citation>
    <scope>NUCLEOTIDE SEQUENCE [LARGE SCALE GENOMIC DNA]</scope>
    <source>
        <strain evidence="1 2">KC712</strain>
    </source>
</reference>
<protein>
    <submittedName>
        <fullName evidence="1">ABC transporter substrate-binding protein</fullName>
    </submittedName>
</protein>
<dbReference type="RefSeq" id="WP_132509100.1">
    <property type="nucleotide sequence ID" value="NZ_SMKP01000037.1"/>
</dbReference>
<dbReference type="EMBL" id="SMKP01000037">
    <property type="protein sequence ID" value="TDD21249.1"/>
    <property type="molecule type" value="Genomic_DNA"/>
</dbReference>
<organism evidence="1 2">
    <name type="scientific">Nonomuraea diastatica</name>
    <dbReference type="NCBI Taxonomy" id="1848329"/>
    <lineage>
        <taxon>Bacteria</taxon>
        <taxon>Bacillati</taxon>
        <taxon>Actinomycetota</taxon>
        <taxon>Actinomycetes</taxon>
        <taxon>Streptosporangiales</taxon>
        <taxon>Streptosporangiaceae</taxon>
        <taxon>Nonomuraea</taxon>
    </lineage>
</organism>
<dbReference type="SUPFAM" id="SSF53850">
    <property type="entry name" value="Periplasmic binding protein-like II"/>
    <property type="match status" value="1"/>
</dbReference>